<name>A0A813M6X3_9BILA</name>
<sequence>MSVRMVIHIPRDLESPIQSIEQYLECDNFSENNIIQEFIVSEVKSSNLNDYVNKLQKSFQNDDIRQKLELIKRGEQDTSNMVCFNRTWLEKYNFYFLNVKKMHAQNPEDEQNYRIVFFYYDQTLKLTSFNSFKSYLNLLSSPKFNFNHLKSFFFYKFAQYSKKFCPKVQFSFNDQIKHLDLNIN</sequence>
<reference evidence="1" key="1">
    <citation type="submission" date="2021-02" db="EMBL/GenBank/DDBJ databases">
        <authorList>
            <person name="Nowell W R."/>
        </authorList>
    </citation>
    <scope>NUCLEOTIDE SEQUENCE</scope>
    <source>
        <strain evidence="1">Ploen Becks lab</strain>
    </source>
</reference>
<evidence type="ECO:0000313" key="1">
    <source>
        <dbReference type="EMBL" id="CAF0717824.1"/>
    </source>
</evidence>
<organism evidence="1 2">
    <name type="scientific">Brachionus calyciflorus</name>
    <dbReference type="NCBI Taxonomy" id="104777"/>
    <lineage>
        <taxon>Eukaryota</taxon>
        <taxon>Metazoa</taxon>
        <taxon>Spiralia</taxon>
        <taxon>Gnathifera</taxon>
        <taxon>Rotifera</taxon>
        <taxon>Eurotatoria</taxon>
        <taxon>Monogononta</taxon>
        <taxon>Pseudotrocha</taxon>
        <taxon>Ploima</taxon>
        <taxon>Brachionidae</taxon>
        <taxon>Brachionus</taxon>
    </lineage>
</organism>
<gene>
    <name evidence="1" type="ORF">OXX778_LOCUS1868</name>
</gene>
<protein>
    <submittedName>
        <fullName evidence="1">Uncharacterized protein</fullName>
    </submittedName>
</protein>
<proteinExistence type="predicted"/>
<keyword evidence="2" id="KW-1185">Reference proteome</keyword>
<dbReference type="Proteomes" id="UP000663879">
    <property type="component" value="Unassembled WGS sequence"/>
</dbReference>
<accession>A0A813M6X3</accession>
<dbReference type="EMBL" id="CAJNOC010000131">
    <property type="protein sequence ID" value="CAF0717824.1"/>
    <property type="molecule type" value="Genomic_DNA"/>
</dbReference>
<evidence type="ECO:0000313" key="2">
    <source>
        <dbReference type="Proteomes" id="UP000663879"/>
    </source>
</evidence>
<dbReference type="AlphaFoldDB" id="A0A813M6X3"/>
<comment type="caution">
    <text evidence="1">The sequence shown here is derived from an EMBL/GenBank/DDBJ whole genome shotgun (WGS) entry which is preliminary data.</text>
</comment>
<dbReference type="OrthoDB" id="10384525at2759"/>